<evidence type="ECO:0000256" key="2">
    <source>
        <dbReference type="SAM" id="Phobius"/>
    </source>
</evidence>
<feature type="region of interest" description="Disordered" evidence="1">
    <location>
        <begin position="216"/>
        <end position="243"/>
    </location>
</feature>
<organism evidence="4 5">
    <name type="scientific">Anaeramoeba flamelloides</name>
    <dbReference type="NCBI Taxonomy" id="1746091"/>
    <lineage>
        <taxon>Eukaryota</taxon>
        <taxon>Metamonada</taxon>
        <taxon>Anaeramoebidae</taxon>
        <taxon>Anaeramoeba</taxon>
    </lineage>
</organism>
<feature type="compositionally biased region" description="Basic and acidic residues" evidence="1">
    <location>
        <begin position="463"/>
        <end position="475"/>
    </location>
</feature>
<keyword evidence="2" id="KW-1133">Transmembrane helix</keyword>
<feature type="compositionally biased region" description="Basic and acidic residues" evidence="1">
    <location>
        <begin position="216"/>
        <end position="239"/>
    </location>
</feature>
<evidence type="ECO:0000313" key="4">
    <source>
        <dbReference type="EMBL" id="KAJ3442785.1"/>
    </source>
</evidence>
<feature type="compositionally biased region" description="Acidic residues" evidence="1">
    <location>
        <begin position="58"/>
        <end position="71"/>
    </location>
</feature>
<feature type="compositionally biased region" description="Basic residues" evidence="1">
    <location>
        <begin position="172"/>
        <end position="184"/>
    </location>
</feature>
<feature type="region of interest" description="Disordered" evidence="1">
    <location>
        <begin position="41"/>
        <end position="71"/>
    </location>
</feature>
<keyword evidence="2" id="KW-0472">Membrane</keyword>
<dbReference type="Pfam" id="PF07716">
    <property type="entry name" value="bZIP_2"/>
    <property type="match status" value="1"/>
</dbReference>
<feature type="region of interest" description="Disordered" evidence="1">
    <location>
        <begin position="120"/>
        <end position="152"/>
    </location>
</feature>
<dbReference type="SUPFAM" id="SSF57959">
    <property type="entry name" value="Leucine zipper domain"/>
    <property type="match status" value="1"/>
</dbReference>
<gene>
    <name evidence="4" type="ORF">M0812_12531</name>
</gene>
<evidence type="ECO:0000256" key="1">
    <source>
        <dbReference type="SAM" id="MobiDB-lite"/>
    </source>
</evidence>
<evidence type="ECO:0000259" key="3">
    <source>
        <dbReference type="PROSITE" id="PS50217"/>
    </source>
</evidence>
<keyword evidence="2" id="KW-0812">Transmembrane</keyword>
<dbReference type="PROSITE" id="PS00036">
    <property type="entry name" value="BZIP_BASIC"/>
    <property type="match status" value="1"/>
</dbReference>
<dbReference type="InterPro" id="IPR004827">
    <property type="entry name" value="bZIP"/>
</dbReference>
<feature type="compositionally biased region" description="Low complexity" evidence="1">
    <location>
        <begin position="320"/>
        <end position="336"/>
    </location>
</feature>
<dbReference type="AlphaFoldDB" id="A0AAV7ZQT5"/>
<feature type="region of interest" description="Disordered" evidence="1">
    <location>
        <begin position="284"/>
        <end position="352"/>
    </location>
</feature>
<feature type="compositionally biased region" description="Basic residues" evidence="1">
    <location>
        <begin position="136"/>
        <end position="152"/>
    </location>
</feature>
<name>A0AAV7ZQT5_9EUKA</name>
<dbReference type="Gene3D" id="1.20.5.170">
    <property type="match status" value="1"/>
</dbReference>
<dbReference type="EMBL" id="JANTQA010000026">
    <property type="protein sequence ID" value="KAJ3442785.1"/>
    <property type="molecule type" value="Genomic_DNA"/>
</dbReference>
<sequence length="492" mass="57048">MDLTQLNFENEEEMELLNVDDLFSLNDLSHQPLLFDDLVINENNSSPPTSPNGIIQGEQEEDRDGDEDEEEEEEILNSSPLLALLNQPIPLIKTENFNLAQIPFQSNFLNTNQQQIQQEKVSQQLPQQIKQEPKTRARTRTRTRTKPRTKKKIIKITKRKKQVTQIATITKKKNNTKPNKRGRSLKPNELEKRQKLTSIRDIKNVKNLTKEERRLRRLERNRESARRTREKKKEEEFKQQQEISTLKSLVSDLKQQIEQKNEAISQLLNFLNQDKQTAEIDNTQQLSTSVQEIPPLDETITKENKNPQFSVSRKRRHEQPPQSQPQSQPLEQSNLQFQQQRGHKSNVSHKKYRHNNKLFNKQSKKNTFGFSLFIFCFIVGICFNLGNIGQNDGYDYSLSRIKLNEKNVGHFDMRYLSNDYNSGADDCADTSVDGVGSSGSKCDQRNHGQPADPNPSEQNTKTDNNRDLDNNHKIDSQGNFKSYGIHKLKTKV</sequence>
<dbReference type="InterPro" id="IPR046347">
    <property type="entry name" value="bZIP_sf"/>
</dbReference>
<dbReference type="GO" id="GO:0003700">
    <property type="term" value="F:DNA-binding transcription factor activity"/>
    <property type="evidence" value="ECO:0007669"/>
    <property type="project" value="InterPro"/>
</dbReference>
<protein>
    <submittedName>
        <fullName evidence="4">Jun dimerization protein</fullName>
    </submittedName>
</protein>
<feature type="region of interest" description="Disordered" evidence="1">
    <location>
        <begin position="172"/>
        <end position="193"/>
    </location>
</feature>
<accession>A0AAV7ZQT5</accession>
<proteinExistence type="predicted"/>
<dbReference type="SMART" id="SM00338">
    <property type="entry name" value="BRLZ"/>
    <property type="match status" value="1"/>
</dbReference>
<dbReference type="Proteomes" id="UP001146793">
    <property type="component" value="Unassembled WGS sequence"/>
</dbReference>
<dbReference type="PROSITE" id="PS50217">
    <property type="entry name" value="BZIP"/>
    <property type="match status" value="1"/>
</dbReference>
<reference evidence="4" key="1">
    <citation type="submission" date="2022-08" db="EMBL/GenBank/DDBJ databases">
        <title>Novel sulphate-reducing endosymbionts in the free-living metamonad Anaeramoeba.</title>
        <authorList>
            <person name="Jerlstrom-Hultqvist J."/>
            <person name="Cepicka I."/>
            <person name="Gallot-Lavallee L."/>
            <person name="Salas-Leiva D."/>
            <person name="Curtis B.A."/>
            <person name="Zahonova K."/>
            <person name="Pipaliya S."/>
            <person name="Dacks J."/>
            <person name="Roger A.J."/>
        </authorList>
    </citation>
    <scope>NUCLEOTIDE SEQUENCE</scope>
    <source>
        <strain evidence="4">Busselton2</strain>
    </source>
</reference>
<comment type="caution">
    <text evidence="4">The sequence shown here is derived from an EMBL/GenBank/DDBJ whole genome shotgun (WGS) entry which is preliminary data.</text>
</comment>
<feature type="transmembrane region" description="Helical" evidence="2">
    <location>
        <begin position="368"/>
        <end position="386"/>
    </location>
</feature>
<feature type="domain" description="BZIP" evidence="3">
    <location>
        <begin position="211"/>
        <end position="274"/>
    </location>
</feature>
<feature type="compositionally biased region" description="Basic residues" evidence="1">
    <location>
        <begin position="341"/>
        <end position="352"/>
    </location>
</feature>
<feature type="region of interest" description="Disordered" evidence="1">
    <location>
        <begin position="438"/>
        <end position="480"/>
    </location>
</feature>
<evidence type="ECO:0000313" key="5">
    <source>
        <dbReference type="Proteomes" id="UP001146793"/>
    </source>
</evidence>